<dbReference type="AlphaFoldDB" id="A0AAE0W899"/>
<dbReference type="InterPro" id="IPR029058">
    <property type="entry name" value="AB_hydrolase_fold"/>
</dbReference>
<reference evidence="2" key="1">
    <citation type="journal article" date="2021" name="Genome Biol. Evol.">
        <title>A High-Quality Reference Genome for a Parasitic Bivalve with Doubly Uniparental Inheritance (Bivalvia: Unionida).</title>
        <authorList>
            <person name="Smith C.H."/>
        </authorList>
    </citation>
    <scope>NUCLEOTIDE SEQUENCE</scope>
    <source>
        <strain evidence="2">CHS0354</strain>
    </source>
</reference>
<dbReference type="Proteomes" id="UP001195483">
    <property type="component" value="Unassembled WGS sequence"/>
</dbReference>
<keyword evidence="1" id="KW-1133">Transmembrane helix</keyword>
<gene>
    <name evidence="2" type="ORF">CHS0354_010403</name>
</gene>
<protein>
    <submittedName>
        <fullName evidence="2">Uncharacterized protein</fullName>
    </submittedName>
</protein>
<name>A0AAE0W899_9BIVA</name>
<reference evidence="2" key="3">
    <citation type="submission" date="2023-05" db="EMBL/GenBank/DDBJ databases">
        <authorList>
            <person name="Smith C.H."/>
        </authorList>
    </citation>
    <scope>NUCLEOTIDE SEQUENCE</scope>
    <source>
        <strain evidence="2">CHS0354</strain>
        <tissue evidence="2">Mantle</tissue>
    </source>
</reference>
<proteinExistence type="predicted"/>
<keyword evidence="1" id="KW-0812">Transmembrane</keyword>
<evidence type="ECO:0000256" key="1">
    <source>
        <dbReference type="SAM" id="Phobius"/>
    </source>
</evidence>
<dbReference type="EMBL" id="JAEAOA010000647">
    <property type="protein sequence ID" value="KAK3604097.1"/>
    <property type="molecule type" value="Genomic_DNA"/>
</dbReference>
<organism evidence="2 3">
    <name type="scientific">Potamilus streckersoni</name>
    <dbReference type="NCBI Taxonomy" id="2493646"/>
    <lineage>
        <taxon>Eukaryota</taxon>
        <taxon>Metazoa</taxon>
        <taxon>Spiralia</taxon>
        <taxon>Lophotrochozoa</taxon>
        <taxon>Mollusca</taxon>
        <taxon>Bivalvia</taxon>
        <taxon>Autobranchia</taxon>
        <taxon>Heteroconchia</taxon>
        <taxon>Palaeoheterodonta</taxon>
        <taxon>Unionida</taxon>
        <taxon>Unionoidea</taxon>
        <taxon>Unionidae</taxon>
        <taxon>Ambleminae</taxon>
        <taxon>Lampsilini</taxon>
        <taxon>Potamilus</taxon>
    </lineage>
</organism>
<sequence length="567" mass="64925">MDFQSDSMVQDRVDLLIRGRIGPRQSLSRRFSRVGQQIRKGHGRKILVSIVLFFISVMVTTIIVSLSMRTGPSSEKEYSSHLSKVVSLGDILPDSFKAEFRMFQYSNKNISNITTINITINIEWERKVRHGFRYKEKRRHNSRGEDMLIVADNQAIIQLTSDKKTKWSCFKHVENLGFFSVLRLIVNATRTHQPKPGLECLGTLWSVYECEREIFICEVHKNIISIHDETLMARTTSFSLNSTRDIFLPKLNVTCHFASPEMETLERTGLDEHQDSIGLLKDPWKSCIFIHDTGIDSTSSNVDIEKMYWSNVRSFTPQCSEHRFIKLDTVNNGWDSVKLHKKFCSVVAGKTKVIKDTVIFAHSMGNLVMAAALFKNICSFDAKSSEWYAIQAPWKGTKFADKLNELCKMNRSTSGYIANEYLVQGLKDIHYCTEDGNPVPAFQSLSPKYISSLNVSFQDLIQVGKMYVTGAMCGYSPWGMGKNWHQSAVMLFTQAFADLDSRNDGVVPEKSCEIVGNFSNSYTSKFYRTKVNHIEGTCRYRATDWCKAWWKKQEGMPCKWLRHLGHT</sequence>
<evidence type="ECO:0000313" key="2">
    <source>
        <dbReference type="EMBL" id="KAK3604097.1"/>
    </source>
</evidence>
<accession>A0AAE0W899</accession>
<comment type="caution">
    <text evidence="2">The sequence shown here is derived from an EMBL/GenBank/DDBJ whole genome shotgun (WGS) entry which is preliminary data.</text>
</comment>
<reference evidence="2" key="2">
    <citation type="journal article" date="2021" name="Genome Biol. Evol.">
        <title>Developing a high-quality reference genome for a parasitic bivalve with doubly uniparental inheritance (Bivalvia: Unionida).</title>
        <authorList>
            <person name="Smith C.H."/>
        </authorList>
    </citation>
    <scope>NUCLEOTIDE SEQUENCE</scope>
    <source>
        <strain evidence="2">CHS0354</strain>
        <tissue evidence="2">Mantle</tissue>
    </source>
</reference>
<feature type="transmembrane region" description="Helical" evidence="1">
    <location>
        <begin position="46"/>
        <end position="68"/>
    </location>
</feature>
<keyword evidence="3" id="KW-1185">Reference proteome</keyword>
<dbReference type="Gene3D" id="3.40.50.1820">
    <property type="entry name" value="alpha/beta hydrolase"/>
    <property type="match status" value="1"/>
</dbReference>
<keyword evidence="1" id="KW-0472">Membrane</keyword>
<evidence type="ECO:0000313" key="3">
    <source>
        <dbReference type="Proteomes" id="UP001195483"/>
    </source>
</evidence>